<evidence type="ECO:0000256" key="12">
    <source>
        <dbReference type="ARBA" id="ARBA00034018"/>
    </source>
</evidence>
<dbReference type="Proteomes" id="UP000006548">
    <property type="component" value="Chromosome 1"/>
</dbReference>
<dbReference type="PROSITE" id="PS50929">
    <property type="entry name" value="ABC_TM1F"/>
    <property type="match status" value="2"/>
</dbReference>
<dbReference type="Gene3D" id="1.20.1560.10">
    <property type="entry name" value="ABC transporter type 1, transmembrane domain"/>
    <property type="match status" value="2"/>
</dbReference>
<evidence type="ECO:0000313" key="16">
    <source>
        <dbReference type="Araport" id="AT1G30420"/>
    </source>
</evidence>
<feature type="transmembrane region" description="Helical" evidence="13">
    <location>
        <begin position="428"/>
        <end position="456"/>
    </location>
</feature>
<reference evidence="18" key="2">
    <citation type="journal article" date="2017" name="Plant J.">
        <title>Araport11: a complete reannotation of the Arabidopsis thaliana reference genome.</title>
        <authorList>
            <person name="Cheng C.Y."/>
            <person name="Krishnakumar V."/>
            <person name="Chan A.P."/>
            <person name="Thibaud-Nissen F."/>
            <person name="Schobel S."/>
            <person name="Town C.D."/>
        </authorList>
    </citation>
    <scope>GENOME REANNOTATION</scope>
    <source>
        <strain evidence="18">cv. Columbia</strain>
    </source>
</reference>
<dbReference type="InterPro" id="IPR017871">
    <property type="entry name" value="ABC_transporter-like_CS"/>
</dbReference>
<evidence type="ECO:0007829" key="21">
    <source>
        <dbReference type="ProteomicsDB" id="A0A1P8AQA4"/>
    </source>
</evidence>
<dbReference type="RefSeq" id="NP_001321245.1">
    <property type="nucleotide sequence ID" value="NM_001332899.1"/>
</dbReference>
<evidence type="ECO:0000256" key="11">
    <source>
        <dbReference type="ARBA" id="ARBA00023136"/>
    </source>
</evidence>
<keyword evidence="4" id="KW-0813">Transport</keyword>
<dbReference type="ExpressionAtlas" id="A0A1P8AQA4">
    <property type="expression patterns" value="baseline and differential"/>
</dbReference>
<feature type="transmembrane region" description="Helical" evidence="13">
    <location>
        <begin position="1038"/>
        <end position="1070"/>
    </location>
</feature>
<evidence type="ECO:0000313" key="17">
    <source>
        <dbReference type="EMBL" id="ANM58836.1"/>
    </source>
</evidence>
<comment type="similarity">
    <text evidence="2">Belongs to the ABC transporter superfamily. ABCC family. Conjugate transporter (TC 3.A.1.208) subfamily.</text>
</comment>
<feature type="transmembrane region" description="Helical" evidence="13">
    <location>
        <begin position="173"/>
        <end position="195"/>
    </location>
</feature>
<dbReference type="InterPro" id="IPR003593">
    <property type="entry name" value="AAA+_ATPase"/>
</dbReference>
<feature type="transmembrane region" description="Helical" evidence="13">
    <location>
        <begin position="528"/>
        <end position="548"/>
    </location>
</feature>
<dbReference type="CDD" id="cd03250">
    <property type="entry name" value="ABCC_MRP_domain1"/>
    <property type="match status" value="1"/>
</dbReference>
<keyword evidence="7" id="KW-0547">Nucleotide-binding</keyword>
<feature type="domain" description="ABC transmembrane type-1" evidence="15">
    <location>
        <begin position="304"/>
        <end position="583"/>
    </location>
</feature>
<evidence type="ECO:0000256" key="5">
    <source>
        <dbReference type="ARBA" id="ARBA00022692"/>
    </source>
</evidence>
<dbReference type="GO" id="GO:0016887">
    <property type="term" value="F:ATP hydrolysis activity"/>
    <property type="evidence" value="ECO:0007669"/>
    <property type="project" value="InterPro"/>
</dbReference>
<organism evidence="17 18">
    <name type="scientific">Arabidopsis thaliana</name>
    <name type="common">Mouse-ear cress</name>
    <dbReference type="NCBI Taxonomy" id="3702"/>
    <lineage>
        <taxon>Eukaryota</taxon>
        <taxon>Viridiplantae</taxon>
        <taxon>Streptophyta</taxon>
        <taxon>Embryophyta</taxon>
        <taxon>Tracheophyta</taxon>
        <taxon>Spermatophyta</taxon>
        <taxon>Magnoliopsida</taxon>
        <taxon>eudicotyledons</taxon>
        <taxon>Gunneridae</taxon>
        <taxon>Pentapetalae</taxon>
        <taxon>rosids</taxon>
        <taxon>malvids</taxon>
        <taxon>Brassicales</taxon>
        <taxon>Brassicaceae</taxon>
        <taxon>Camelineae</taxon>
        <taxon>Arabidopsis</taxon>
    </lineage>
</organism>
<evidence type="ECO:0000313" key="19">
    <source>
        <dbReference type="TAIR" id="AT1G30420"/>
    </source>
</evidence>
<evidence type="ECO:0000256" key="1">
    <source>
        <dbReference type="ARBA" id="ARBA00004127"/>
    </source>
</evidence>
<dbReference type="Pfam" id="PF00664">
    <property type="entry name" value="ABC_membrane"/>
    <property type="match status" value="2"/>
</dbReference>
<dbReference type="FunFam" id="3.40.50.300:FF:000450">
    <property type="entry name" value="ABC transporter C family member 2"/>
    <property type="match status" value="1"/>
</dbReference>
<dbReference type="SUPFAM" id="SSF90123">
    <property type="entry name" value="ABC transporter transmembrane region"/>
    <property type="match status" value="2"/>
</dbReference>
<sequence>MGFEALNWYCKPIAEGFWEKTPDGAFGAYTPCAIDSLVMIVSNSVLLGLCFYRIWITLYNAKAQIYVLRKMYYHCVLWILACCCVVEPVLRLVMGISLFDMGDETDLPPFEVASLMVEAFAWFAMLVLIGLETKQYVKEFRWYVRFGVVYVLVADAVLLDLVLPLKNSINRTALYLCISSRCCQALFGILLLVYIPELDLYPDYHILNNESLDNVEYDALPGGVNICPERYASIFSGIYFSWMTPLMQLGYRKPITERDVWQLDQWDQTETLIKRFQRCWTEESRRPKPWLLRALNNSLGRRFWLGGIFKVGHDLSQFVGPVILSHILQSMIEGDPAWVGYVYAFLIFFGVTFGVLCQSQYFQHVGRVGFRLRSTLVAAIFHKSLRLTNKARKNFASGKVTNMITTDANALQLIAEQLHGLWSAPFRIIVSMVLLYQQLGVASIFGSLILFLLIPFQTLIVRKMRKLTKEGLQWTDKRVGIIYEILASMDIVKCYAWEKSFESRIQGIRNEELSWFRKAQLLSAFNSFILNSTPVVVTLVSFGVYVLLGGDLTPARAFTSLSLFAVLRSPLSTLPNLISQAVNANVSLQRIEELLLSEERILAQNPPLQPGAPAISIKNGYFSWDSKTSKPTLSDINLEIPVGSLVAIVGGTGEGKTSLISAMLGELSHAETSSVDIRGSVAYVPQVSWIFNATLRENILFGSDFESERYWRAIDVTALQHDLDLFPGRDRTEIGERGVNISGGQKQRVSMARAVYSNSDIYIFDDPFSALDAHVAHQVFDSCVKHELKGKTRVLVTNQLHFLPLMDRIILVSEGMIKEEGNFAELSKSGTLFKKLMENAGKMDATQEVNTNDENISKLGPTVTIDVSERSLGSIQQGKWGRSMLVKQEERETGIISWDVVMRYNKAVGGLWVVMILLVCYLTTEVLRVLSSTWLSIWTDQSTPKSYSPGFYIVVYALLGFGQVAVTFTNSFWLISSSLHAAKRLHDAMLNSILRAPMLFFETNPTGRVINRFSKDIGDIDRNVANLMNMFMNQLWQLLSTFALIGIVSTISLWAIMPLLILFYATYIYYQVNSTSCHCPLLFNCY</sequence>
<accession>A0A1P8AQA4</accession>
<dbReference type="PROSITE" id="PS50893">
    <property type="entry name" value="ABC_TRANSPORTER_2"/>
    <property type="match status" value="1"/>
</dbReference>
<evidence type="ECO:0000256" key="8">
    <source>
        <dbReference type="ARBA" id="ARBA00022840"/>
    </source>
</evidence>
<evidence type="ECO:0000256" key="6">
    <source>
        <dbReference type="ARBA" id="ARBA00022737"/>
    </source>
</evidence>
<dbReference type="InterPro" id="IPR003439">
    <property type="entry name" value="ABC_transporter-like_ATP-bd"/>
</dbReference>
<evidence type="ECO:0000256" key="13">
    <source>
        <dbReference type="SAM" id="Phobius"/>
    </source>
</evidence>
<feature type="transmembrane region" description="Helical" evidence="13">
    <location>
        <begin position="950"/>
        <end position="975"/>
    </location>
</feature>
<feature type="transmembrane region" description="Helical" evidence="13">
    <location>
        <begin position="71"/>
        <end position="90"/>
    </location>
</feature>
<reference evidence="17 18" key="1">
    <citation type="journal article" date="2000" name="Nature">
        <title>Sequence and analysis of chromosome 1 of the plant Arabidopsis thaliana.</title>
        <authorList>
            <person name="Theologis A."/>
            <person name="Ecker J.R."/>
            <person name="Palm C.J."/>
            <person name="Federspiel N.A."/>
            <person name="Kaul S."/>
            <person name="White O."/>
            <person name="Alonso J."/>
            <person name="Altafi H."/>
            <person name="Araujo R."/>
            <person name="Bowman C.L."/>
            <person name="Brooks S.Y."/>
            <person name="Buehler E."/>
            <person name="Chan A."/>
            <person name="Chao Q."/>
            <person name="Chen H."/>
            <person name="Cheuk R.F."/>
            <person name="Chin C.W."/>
            <person name="Chung M.K."/>
            <person name="Conn L."/>
            <person name="Conway A.B."/>
            <person name="Conway A.R."/>
            <person name="Creasy T.H."/>
            <person name="Dewar K."/>
            <person name="Dunn P."/>
            <person name="Etgu P."/>
            <person name="Feldblyum T.V."/>
            <person name="Feng J."/>
            <person name="Fong B."/>
            <person name="Fujii C.Y."/>
            <person name="Gill J.E."/>
            <person name="Goldsmith A.D."/>
            <person name="Haas B."/>
            <person name="Hansen N.F."/>
            <person name="Hughes B."/>
            <person name="Huizar L."/>
            <person name="Hunter J.L."/>
            <person name="Jenkins J."/>
            <person name="Johnson-Hopson C."/>
            <person name="Khan S."/>
            <person name="Khaykin E."/>
            <person name="Kim C.J."/>
            <person name="Koo H.L."/>
            <person name="Kremenetskaia I."/>
            <person name="Kurtz D.B."/>
            <person name="Kwan A."/>
            <person name="Lam B."/>
            <person name="Langin-Hooper S."/>
            <person name="Lee A."/>
            <person name="Lee J.M."/>
            <person name="Lenz C.A."/>
            <person name="Li J.H."/>
            <person name="Li Y."/>
            <person name="Lin X."/>
            <person name="Liu S.X."/>
            <person name="Liu Z.A."/>
            <person name="Luros J.S."/>
            <person name="Maiti R."/>
            <person name="Marziali A."/>
            <person name="Militscher J."/>
            <person name="Miranda M."/>
            <person name="Nguyen M."/>
            <person name="Nierman W.C."/>
            <person name="Osborne B.I."/>
            <person name="Pai G."/>
            <person name="Peterson J."/>
            <person name="Pham P.K."/>
            <person name="Rizzo M."/>
            <person name="Rooney T."/>
            <person name="Rowley D."/>
            <person name="Sakano H."/>
            <person name="Salzberg S.L."/>
            <person name="Schwartz J.R."/>
            <person name="Shinn P."/>
            <person name="Southwick A.M."/>
            <person name="Sun H."/>
            <person name="Tallon L.J."/>
            <person name="Tambunga G."/>
            <person name="Toriumi M.J."/>
            <person name="Town C.D."/>
            <person name="Utterback T."/>
            <person name="Van Aken S."/>
            <person name="Vaysberg M."/>
            <person name="Vysotskaia V.S."/>
            <person name="Walker M."/>
            <person name="Wu D."/>
            <person name="Yu G."/>
            <person name="Fraser C.M."/>
            <person name="Venter J.C."/>
            <person name="Davis R.W."/>
        </authorList>
    </citation>
    <scope>NUCLEOTIDE SEQUENCE [LARGE SCALE GENOMIC DNA]</scope>
    <source>
        <strain evidence="18">cv. Columbia</strain>
    </source>
</reference>
<feature type="domain" description="ABC transmembrane type-1" evidence="15">
    <location>
        <begin position="916"/>
        <end position="1071"/>
    </location>
</feature>
<dbReference type="Araport" id="AT1G30420"/>
<keyword evidence="10 13" id="KW-1133">Transmembrane helix</keyword>
<dbReference type="SMART" id="SM00382">
    <property type="entry name" value="AAA"/>
    <property type="match status" value="1"/>
</dbReference>
<keyword evidence="18" id="KW-1185">Reference proteome</keyword>
<dbReference type="InterPro" id="IPR044746">
    <property type="entry name" value="ABCC_6TM_D1"/>
</dbReference>
<keyword evidence="8" id="KW-0067">ATP-binding</keyword>
<dbReference type="PANTHER" id="PTHR24223">
    <property type="entry name" value="ATP-BINDING CASSETTE SUB-FAMILY C"/>
    <property type="match status" value="1"/>
</dbReference>
<dbReference type="ProteomicsDB" id="201988"/>
<keyword evidence="11 13" id="KW-0472">Membrane</keyword>
<gene>
    <name evidence="17 19" type="primary">ABCC11</name>
    <name evidence="17" type="synonym">ATMRP12</name>
    <name evidence="17" type="synonym">ATP-binding cassette C11</name>
    <name evidence="17" type="synonym">MRP12</name>
    <name evidence="16 17" type="ordered locus">At1g30420</name>
    <name evidence="17" type="ORF">T4K22.1</name>
    <name evidence="17" type="ORF">T4K22_1</name>
</gene>
<evidence type="ECO:0000256" key="10">
    <source>
        <dbReference type="ARBA" id="ARBA00022989"/>
    </source>
</evidence>
<dbReference type="InterPro" id="IPR050173">
    <property type="entry name" value="ABC_transporter_C-like"/>
</dbReference>
<evidence type="ECO:0000259" key="14">
    <source>
        <dbReference type="PROSITE" id="PS50893"/>
    </source>
</evidence>
<keyword evidence="6" id="KW-0677">Repeat</keyword>
<evidence type="ECO:0000256" key="7">
    <source>
        <dbReference type="ARBA" id="ARBA00022741"/>
    </source>
</evidence>
<protein>
    <recommendedName>
        <fullName evidence="3">ABC-type xenobiotic transporter</fullName>
        <ecNumber evidence="3">7.6.2.2</ecNumber>
    </recommendedName>
</protein>
<keyword evidence="9" id="KW-1278">Translocase</keyword>
<dbReference type="InterPro" id="IPR027417">
    <property type="entry name" value="P-loop_NTPase"/>
</dbReference>
<evidence type="ECO:0000259" key="15">
    <source>
        <dbReference type="PROSITE" id="PS50929"/>
    </source>
</evidence>
<feature type="transmembrane region" description="Helical" evidence="13">
    <location>
        <begin position="37"/>
        <end position="59"/>
    </location>
</feature>
<dbReference type="EMBL" id="CP002684">
    <property type="protein sequence ID" value="ANM58836.1"/>
    <property type="molecule type" value="Genomic_DNA"/>
</dbReference>
<dbReference type="CDD" id="cd18579">
    <property type="entry name" value="ABC_6TM_ABCC_D1"/>
    <property type="match status" value="1"/>
</dbReference>
<keyword evidence="5 13" id="KW-0812">Transmembrane</keyword>
<comment type="subcellular location">
    <subcellularLocation>
        <location evidence="1">Endomembrane system</location>
        <topology evidence="1">Multi-pass membrane protein</topology>
    </subcellularLocation>
</comment>
<evidence type="ECO:0000256" key="3">
    <source>
        <dbReference type="ARBA" id="ARBA00012191"/>
    </source>
</evidence>
<dbReference type="FunFam" id="1.20.1560.10:FF:000013">
    <property type="entry name" value="ABC transporter C family member 2"/>
    <property type="match status" value="1"/>
</dbReference>
<evidence type="ECO:0000256" key="9">
    <source>
        <dbReference type="ARBA" id="ARBA00022967"/>
    </source>
</evidence>
<keyword evidence="20 21" id="KW-1267">Proteomics identification</keyword>
<evidence type="ECO:0000256" key="2">
    <source>
        <dbReference type="ARBA" id="ARBA00009726"/>
    </source>
</evidence>
<dbReference type="PANTHER" id="PTHR24223:SF375">
    <property type="entry name" value="ABC TRANSPORTER C FAMILY MEMBER 11-RELATED"/>
    <property type="match status" value="1"/>
</dbReference>
<dbReference type="GO" id="GO:0016020">
    <property type="term" value="C:membrane"/>
    <property type="evidence" value="ECO:0007669"/>
    <property type="project" value="InterPro"/>
</dbReference>
<dbReference type="PROSITE" id="PS00211">
    <property type="entry name" value="ABC_TRANSPORTER_1"/>
    <property type="match status" value="1"/>
</dbReference>
<dbReference type="Gene3D" id="3.40.50.300">
    <property type="entry name" value="P-loop containing nucleotide triphosphate hydrolases"/>
    <property type="match status" value="1"/>
</dbReference>
<dbReference type="GeneID" id="839922"/>
<dbReference type="TAIR" id="AT1G30420">
    <property type="gene designation" value="ABCC11"/>
</dbReference>
<dbReference type="GO" id="GO:0012505">
    <property type="term" value="C:endomembrane system"/>
    <property type="evidence" value="ECO:0007669"/>
    <property type="project" value="UniProtKB-SubCell"/>
</dbReference>
<dbReference type="SUPFAM" id="SSF52540">
    <property type="entry name" value="P-loop containing nucleoside triphosphate hydrolases"/>
    <property type="match status" value="1"/>
</dbReference>
<evidence type="ECO:0000313" key="18">
    <source>
        <dbReference type="Proteomes" id="UP000006548"/>
    </source>
</evidence>
<dbReference type="SMR" id="A0A1P8AQA4"/>
<evidence type="ECO:0000256" key="4">
    <source>
        <dbReference type="ARBA" id="ARBA00022448"/>
    </source>
</evidence>
<dbReference type="Pfam" id="PF00005">
    <property type="entry name" value="ABC_tran"/>
    <property type="match status" value="1"/>
</dbReference>
<name>A0A1P8AQA4_ARATH</name>
<dbReference type="InterPro" id="IPR011527">
    <property type="entry name" value="ABC1_TM_dom"/>
</dbReference>
<dbReference type="FunFam" id="1.20.1560.10:FF:000024">
    <property type="entry name" value="ABC transporter C family member 2"/>
    <property type="match status" value="1"/>
</dbReference>
<dbReference type="GO" id="GO:0008559">
    <property type="term" value="F:ABC-type xenobiotic transporter activity"/>
    <property type="evidence" value="ECO:0007669"/>
    <property type="project" value="UniProtKB-EC"/>
</dbReference>
<dbReference type="AlphaFoldDB" id="A0A1P8AQA4"/>
<evidence type="ECO:0007829" key="20">
    <source>
        <dbReference type="PeptideAtlas" id="A0A1P8AQA4"/>
    </source>
</evidence>
<dbReference type="InterPro" id="IPR036640">
    <property type="entry name" value="ABC1_TM_sf"/>
</dbReference>
<proteinExistence type="evidence at protein level"/>
<feature type="transmembrane region" description="Helical" evidence="13">
    <location>
        <begin position="911"/>
        <end position="930"/>
    </location>
</feature>
<comment type="catalytic activity">
    <reaction evidence="12">
        <text>ATP + H2O + xenobioticSide 1 = ADP + phosphate + xenobioticSide 2.</text>
        <dbReference type="EC" id="7.6.2.2"/>
    </reaction>
</comment>
<dbReference type="GO" id="GO:0005524">
    <property type="term" value="F:ATP binding"/>
    <property type="evidence" value="ECO:0007669"/>
    <property type="project" value="UniProtKB-KW"/>
</dbReference>
<feature type="transmembrane region" description="Helical" evidence="13">
    <location>
        <begin position="110"/>
        <end position="131"/>
    </location>
</feature>
<feature type="transmembrane region" description="Helical" evidence="13">
    <location>
        <begin position="143"/>
        <end position="161"/>
    </location>
</feature>
<dbReference type="EC" id="7.6.2.2" evidence="3"/>
<feature type="domain" description="ABC transporter" evidence="14">
    <location>
        <begin position="615"/>
        <end position="839"/>
    </location>
</feature>
<feature type="transmembrane region" description="Helical" evidence="13">
    <location>
        <begin position="338"/>
        <end position="362"/>
    </location>
</feature>